<protein>
    <recommendedName>
        <fullName evidence="3">Xylanolytic transcriptional activator regulatory domain-containing protein</fullName>
    </recommendedName>
</protein>
<reference evidence="4 5" key="1">
    <citation type="submission" date="2023-08" db="EMBL/GenBank/DDBJ databases">
        <title>Black Yeasts Isolated from many extreme environments.</title>
        <authorList>
            <person name="Coleine C."/>
            <person name="Stajich J.E."/>
            <person name="Selbmann L."/>
        </authorList>
    </citation>
    <scope>NUCLEOTIDE SEQUENCE [LARGE SCALE GENOMIC DNA]</scope>
    <source>
        <strain evidence="4 5">CCFEE 5885</strain>
    </source>
</reference>
<accession>A0ABR0KQ96</accession>
<name>A0ABR0KQ96_9EURO</name>
<dbReference type="CDD" id="cd12148">
    <property type="entry name" value="fungal_TF_MHR"/>
    <property type="match status" value="1"/>
</dbReference>
<proteinExistence type="predicted"/>
<evidence type="ECO:0000313" key="5">
    <source>
        <dbReference type="Proteomes" id="UP001345013"/>
    </source>
</evidence>
<dbReference type="InterPro" id="IPR007219">
    <property type="entry name" value="XnlR_reg_dom"/>
</dbReference>
<sequence>MGDMRQYVNLPHPDPDLSEPHLGHLQRSFADHVLKWLPLFDPETASHHLRYARSTEYRHAGSTLCVVFLIFANGAVSADSSLYSRSAHELPGSAYYARAVTILERLPNTSKDLTALQCRVLIAIYLLFAMRPLEAWKNITQASQECMILLRANTNYNATNEYREAFGRIYWICYILENELEACLEVPTSGIRNYETLVPLPGSQYEEEGMYYLLALASLRKVMVEVLDTVGYKSTSGFVTYNPAVALELRTQIDEWYRHLPGQLRFQLDGNMLFDTRKAYLRCSYYALMAVASWPFVLPLSQPPLQTPQDAQTPYHHRSSIGPISHPPHESVPQPHQQHRANSHGHGTSPSNPAHPLTDTDLHDQTTHRAAAQSCLDACRLYLTHAEEILTQKSLVSHLIVRQYYAFTMILLLNFSGVDLQDGGASMEERRHLEGALRNLRYWSVVPFMEESLSVLVRIARAKGLRLA</sequence>
<dbReference type="Proteomes" id="UP001345013">
    <property type="component" value="Unassembled WGS sequence"/>
</dbReference>
<organism evidence="4 5">
    <name type="scientific">Lithohypha guttulata</name>
    <dbReference type="NCBI Taxonomy" id="1690604"/>
    <lineage>
        <taxon>Eukaryota</taxon>
        <taxon>Fungi</taxon>
        <taxon>Dikarya</taxon>
        <taxon>Ascomycota</taxon>
        <taxon>Pezizomycotina</taxon>
        <taxon>Eurotiomycetes</taxon>
        <taxon>Chaetothyriomycetidae</taxon>
        <taxon>Chaetothyriales</taxon>
        <taxon>Trichomeriaceae</taxon>
        <taxon>Lithohypha</taxon>
    </lineage>
</organism>
<keyword evidence="1" id="KW-0539">Nucleus</keyword>
<dbReference type="Pfam" id="PF04082">
    <property type="entry name" value="Fungal_trans"/>
    <property type="match status" value="1"/>
</dbReference>
<dbReference type="InterPro" id="IPR053181">
    <property type="entry name" value="EcdB-like_regulator"/>
</dbReference>
<feature type="domain" description="Xylanolytic transcriptional activator regulatory" evidence="3">
    <location>
        <begin position="32"/>
        <end position="204"/>
    </location>
</feature>
<comment type="caution">
    <text evidence="4">The sequence shown here is derived from an EMBL/GenBank/DDBJ whole genome shotgun (WGS) entry which is preliminary data.</text>
</comment>
<feature type="region of interest" description="Disordered" evidence="2">
    <location>
        <begin position="305"/>
        <end position="366"/>
    </location>
</feature>
<keyword evidence="5" id="KW-1185">Reference proteome</keyword>
<evidence type="ECO:0000256" key="2">
    <source>
        <dbReference type="SAM" id="MobiDB-lite"/>
    </source>
</evidence>
<evidence type="ECO:0000259" key="3">
    <source>
        <dbReference type="Pfam" id="PF04082"/>
    </source>
</evidence>
<gene>
    <name evidence="4" type="ORF">LTR24_000243</name>
</gene>
<dbReference type="EMBL" id="JAVRRG010000002">
    <property type="protein sequence ID" value="KAK5102333.1"/>
    <property type="molecule type" value="Genomic_DNA"/>
</dbReference>
<evidence type="ECO:0000256" key="1">
    <source>
        <dbReference type="ARBA" id="ARBA00023242"/>
    </source>
</evidence>
<dbReference type="PANTHER" id="PTHR47785">
    <property type="entry name" value="ZN(II)2CYS6 TRANSCRIPTION FACTOR (EUROFUNG)-RELATED-RELATED"/>
    <property type="match status" value="1"/>
</dbReference>
<evidence type="ECO:0000313" key="4">
    <source>
        <dbReference type="EMBL" id="KAK5102333.1"/>
    </source>
</evidence>